<dbReference type="EMBL" id="JAPZBS010000008">
    <property type="protein sequence ID" value="KAJ5364218.1"/>
    <property type="molecule type" value="Genomic_DNA"/>
</dbReference>
<protein>
    <recommendedName>
        <fullName evidence="4">HNH nuclease domain-containing protein</fullName>
    </recommendedName>
</protein>
<accession>A0A9W9RPW2</accession>
<dbReference type="GeneID" id="81442023"/>
<comment type="caution">
    <text evidence="2">The sequence shown here is derived from an EMBL/GenBank/DDBJ whole genome shotgun (WGS) entry which is preliminary data.</text>
</comment>
<evidence type="ECO:0000313" key="2">
    <source>
        <dbReference type="EMBL" id="KAJ5364218.1"/>
    </source>
</evidence>
<organism evidence="2 3">
    <name type="scientific">Penicillium cataractarum</name>
    <dbReference type="NCBI Taxonomy" id="2100454"/>
    <lineage>
        <taxon>Eukaryota</taxon>
        <taxon>Fungi</taxon>
        <taxon>Dikarya</taxon>
        <taxon>Ascomycota</taxon>
        <taxon>Pezizomycotina</taxon>
        <taxon>Eurotiomycetes</taxon>
        <taxon>Eurotiomycetidae</taxon>
        <taxon>Eurotiales</taxon>
        <taxon>Aspergillaceae</taxon>
        <taxon>Penicillium</taxon>
    </lineage>
</organism>
<reference evidence="2" key="2">
    <citation type="journal article" date="2023" name="IMA Fungus">
        <title>Comparative genomic study of the Penicillium genus elucidates a diverse pangenome and 15 lateral gene transfer events.</title>
        <authorList>
            <person name="Petersen C."/>
            <person name="Sorensen T."/>
            <person name="Nielsen M.R."/>
            <person name="Sondergaard T.E."/>
            <person name="Sorensen J.L."/>
            <person name="Fitzpatrick D.A."/>
            <person name="Frisvad J.C."/>
            <person name="Nielsen K.L."/>
        </authorList>
    </citation>
    <scope>NUCLEOTIDE SEQUENCE</scope>
    <source>
        <strain evidence="2">IBT 29864</strain>
    </source>
</reference>
<evidence type="ECO:0008006" key="4">
    <source>
        <dbReference type="Google" id="ProtNLM"/>
    </source>
</evidence>
<dbReference type="RefSeq" id="XP_056551844.1">
    <property type="nucleotide sequence ID" value="XM_056702844.1"/>
</dbReference>
<dbReference type="OrthoDB" id="5386595at2759"/>
<feature type="region of interest" description="Disordered" evidence="1">
    <location>
        <begin position="17"/>
        <end position="38"/>
    </location>
</feature>
<feature type="region of interest" description="Disordered" evidence="1">
    <location>
        <begin position="364"/>
        <end position="397"/>
    </location>
</feature>
<dbReference type="AlphaFoldDB" id="A0A9W9RPW2"/>
<keyword evidence="3" id="KW-1185">Reference proteome</keyword>
<dbReference type="Proteomes" id="UP001147782">
    <property type="component" value="Unassembled WGS sequence"/>
</dbReference>
<reference evidence="2" key="1">
    <citation type="submission" date="2022-11" db="EMBL/GenBank/DDBJ databases">
        <authorList>
            <person name="Petersen C."/>
        </authorList>
    </citation>
    <scope>NUCLEOTIDE SEQUENCE</scope>
    <source>
        <strain evidence="2">IBT 29864</strain>
    </source>
</reference>
<feature type="compositionally biased region" description="Basic and acidic residues" evidence="1">
    <location>
        <begin position="18"/>
        <end position="31"/>
    </location>
</feature>
<name>A0A9W9RPW2_9EURO</name>
<feature type="compositionally biased region" description="Acidic residues" evidence="1">
    <location>
        <begin position="379"/>
        <end position="388"/>
    </location>
</feature>
<proteinExistence type="predicted"/>
<sequence>MSQIPEIPPRVYARMPKRWQEAVDEKREKSRSVSSGATPNYRSVSDFLEAKVQAHGCELDYIETAYQGLQHTFDSEQLSPEEFRTAIGPFLSSTKRANEQLGTICKQRKILEEDIEESVATKRPRHGEISLETLERAYSSSLTERVMAARAKQPGRQQPFSARNFKKAVNDYYGINAKNGIESEAGYCHVLGKFDAKDIKAAHVVPKSLSTDEIAPLFGVRQLVAKDPRNAVSLHKSLEGGLDSGKIDIHERELRFLNDNRPAKRFLYFRFIITYIFRKREDSPGSRLFTDQVESEKAFWPSPGEYLEKSTLKALARNISGCELPASLTAHTTFESSGELSKASDVNAIMRTTQSIIDVISGSIQSTKAREDESQTGTEDAEEDESDDVMYHSCSEY</sequence>
<evidence type="ECO:0000256" key="1">
    <source>
        <dbReference type="SAM" id="MobiDB-lite"/>
    </source>
</evidence>
<gene>
    <name evidence="2" type="ORF">N7496_009931</name>
</gene>
<evidence type="ECO:0000313" key="3">
    <source>
        <dbReference type="Proteomes" id="UP001147782"/>
    </source>
</evidence>